<sequence>MHSIKPRIVLSRCFCEAVRYDGERIYNPFVEKLKKYTQIITVCPEVDTGLPVPRERIFLVKNRDYRLYYRGKDITESLKRFSESFLSNIKDIDGFLLKSKSPSCGITGAKTYRNPDGTGFIGRRQGLFAKNVKERFPYLPAEDELRLENIYIRFSFLSRIFLYAYYREIKNKNDFLLQYREILELFNKKGLRDFERKPDIHSLRRILMRNLPESKIKKVCPDFKNCPELFIFPQELIYTEK</sequence>
<organism evidence="1 2">
    <name type="scientific">Persephonella marina (strain DSM 14350 / EX-H1)</name>
    <dbReference type="NCBI Taxonomy" id="123214"/>
    <lineage>
        <taxon>Bacteria</taxon>
        <taxon>Pseudomonadati</taxon>
        <taxon>Aquificota</taxon>
        <taxon>Aquificia</taxon>
        <taxon>Aquificales</taxon>
        <taxon>Hydrogenothermaceae</taxon>
        <taxon>Persephonella</taxon>
    </lineage>
</organism>
<dbReference type="RefSeq" id="WP_015898972.1">
    <property type="nucleotide sequence ID" value="NC_012440.1"/>
</dbReference>
<evidence type="ECO:0000313" key="1">
    <source>
        <dbReference type="EMBL" id="ACO04868.1"/>
    </source>
</evidence>
<dbReference type="OrthoDB" id="9797779at2"/>
<dbReference type="STRING" id="123214.PERMA_1669"/>
<dbReference type="Proteomes" id="UP000001366">
    <property type="component" value="Chromosome"/>
</dbReference>
<dbReference type="Pfam" id="PF04463">
    <property type="entry name" value="2-thiour_desulf"/>
    <property type="match status" value="1"/>
</dbReference>
<dbReference type="HOGENOM" id="CLU_076318_2_0_0"/>
<accession>C0QRZ0</accession>
<dbReference type="PaxDb" id="123214-PERMA_1669"/>
<name>C0QRZ0_PERMH</name>
<protein>
    <submittedName>
        <fullName evidence="1">Photoreactivation-associated protein</fullName>
    </submittedName>
</protein>
<dbReference type="PANTHER" id="PTHR30087">
    <property type="entry name" value="INNER MEMBRANE PROTEIN"/>
    <property type="match status" value="1"/>
</dbReference>
<dbReference type="EMBL" id="CP001230">
    <property type="protein sequence ID" value="ACO04868.1"/>
    <property type="molecule type" value="Genomic_DNA"/>
</dbReference>
<dbReference type="eggNOG" id="COG1683">
    <property type="taxonomic scope" value="Bacteria"/>
</dbReference>
<dbReference type="InterPro" id="IPR007553">
    <property type="entry name" value="2-thiour_desulf"/>
</dbReference>
<reference evidence="1 2" key="1">
    <citation type="journal article" date="2009" name="J. Bacteriol.">
        <title>Complete and draft genome sequences of six members of the Aquificales.</title>
        <authorList>
            <person name="Reysenbach A.L."/>
            <person name="Hamamura N."/>
            <person name="Podar M."/>
            <person name="Griffiths E."/>
            <person name="Ferreira S."/>
            <person name="Hochstein R."/>
            <person name="Heidelberg J."/>
            <person name="Johnson J."/>
            <person name="Mead D."/>
            <person name="Pohorille A."/>
            <person name="Sarmiento M."/>
            <person name="Schweighofer K."/>
            <person name="Seshadri R."/>
            <person name="Voytek M.A."/>
        </authorList>
    </citation>
    <scope>NUCLEOTIDE SEQUENCE [LARGE SCALE GENOMIC DNA]</scope>
    <source>
        <strain evidence="2">DSM 14350 / EX-H1</strain>
    </source>
</reference>
<gene>
    <name evidence="1" type="ordered locus">PERMA_1669</name>
</gene>
<dbReference type="PANTHER" id="PTHR30087:SF0">
    <property type="entry name" value="INNER MEMBRANE PROTEIN"/>
    <property type="match status" value="1"/>
</dbReference>
<keyword evidence="2" id="KW-1185">Reference proteome</keyword>
<evidence type="ECO:0000313" key="2">
    <source>
        <dbReference type="Proteomes" id="UP000001366"/>
    </source>
</evidence>
<proteinExistence type="predicted"/>
<dbReference type="KEGG" id="pmx:PERMA_1669"/>
<dbReference type="AlphaFoldDB" id="C0QRZ0"/>